<dbReference type="EMBL" id="CAJNOQ010001664">
    <property type="protein sequence ID" value="CAF0910663.1"/>
    <property type="molecule type" value="Genomic_DNA"/>
</dbReference>
<dbReference type="Proteomes" id="UP000677228">
    <property type="component" value="Unassembled WGS sequence"/>
</dbReference>
<evidence type="ECO:0000313" key="3">
    <source>
        <dbReference type="EMBL" id="CAF0961066.1"/>
    </source>
</evidence>
<comment type="caution">
    <text evidence="2">The sequence shown here is derived from an EMBL/GenBank/DDBJ whole genome shotgun (WGS) entry which is preliminary data.</text>
</comment>
<evidence type="ECO:0000313" key="4">
    <source>
        <dbReference type="EMBL" id="CAF3691826.1"/>
    </source>
</evidence>
<evidence type="ECO:0000313" key="6">
    <source>
        <dbReference type="Proteomes" id="UP000663829"/>
    </source>
</evidence>
<dbReference type="Proteomes" id="UP000663829">
    <property type="component" value="Unassembled WGS sequence"/>
</dbReference>
<name>A0A814AEB3_9BILA</name>
<evidence type="ECO:0000256" key="1">
    <source>
        <dbReference type="SAM" id="MobiDB-lite"/>
    </source>
</evidence>
<evidence type="ECO:0000313" key="2">
    <source>
        <dbReference type="EMBL" id="CAF0910663.1"/>
    </source>
</evidence>
<dbReference type="EMBL" id="CAJOBC010001664">
    <property type="protein sequence ID" value="CAF3691826.1"/>
    <property type="molecule type" value="Genomic_DNA"/>
</dbReference>
<reference evidence="2" key="1">
    <citation type="submission" date="2021-02" db="EMBL/GenBank/DDBJ databases">
        <authorList>
            <person name="Nowell W R."/>
        </authorList>
    </citation>
    <scope>NUCLEOTIDE SEQUENCE</scope>
</reference>
<accession>A0A814AEB3</accession>
<keyword evidence="6" id="KW-1185">Reference proteome</keyword>
<evidence type="ECO:0000313" key="5">
    <source>
        <dbReference type="EMBL" id="CAF3733924.1"/>
    </source>
</evidence>
<dbReference type="EMBL" id="CAJOBA010005128">
    <property type="protein sequence ID" value="CAF3733924.1"/>
    <property type="molecule type" value="Genomic_DNA"/>
</dbReference>
<feature type="compositionally biased region" description="Basic and acidic residues" evidence="1">
    <location>
        <begin position="1"/>
        <end position="22"/>
    </location>
</feature>
<gene>
    <name evidence="2" type="ORF">GPM918_LOCUS9129</name>
    <name evidence="3" type="ORF">OVA965_LOCUS12639</name>
    <name evidence="4" type="ORF">SRO942_LOCUS9130</name>
    <name evidence="5" type="ORF">TMI583_LOCUS12643</name>
</gene>
<protein>
    <submittedName>
        <fullName evidence="2">Uncharacterized protein</fullName>
    </submittedName>
</protein>
<dbReference type="Proteomes" id="UP000681722">
    <property type="component" value="Unassembled WGS sequence"/>
</dbReference>
<dbReference type="EMBL" id="CAJNOK010005123">
    <property type="protein sequence ID" value="CAF0961066.1"/>
    <property type="molecule type" value="Genomic_DNA"/>
</dbReference>
<dbReference type="AlphaFoldDB" id="A0A814AEB3"/>
<proteinExistence type="predicted"/>
<sequence length="105" mass="11968">MDNADKEGFKHRTGLWERHGSPEGDETTFGYGHKLQLGETYFAKTPQTTAQIEQPLKKDPVEHAKKAKKIYDNHICAMYDANELGFISKYANERMKHMHGTALTS</sequence>
<organism evidence="2 6">
    <name type="scientific">Didymodactylos carnosus</name>
    <dbReference type="NCBI Taxonomy" id="1234261"/>
    <lineage>
        <taxon>Eukaryota</taxon>
        <taxon>Metazoa</taxon>
        <taxon>Spiralia</taxon>
        <taxon>Gnathifera</taxon>
        <taxon>Rotifera</taxon>
        <taxon>Eurotatoria</taxon>
        <taxon>Bdelloidea</taxon>
        <taxon>Philodinida</taxon>
        <taxon>Philodinidae</taxon>
        <taxon>Didymodactylos</taxon>
    </lineage>
</organism>
<dbReference type="Proteomes" id="UP000682733">
    <property type="component" value="Unassembled WGS sequence"/>
</dbReference>
<feature type="region of interest" description="Disordered" evidence="1">
    <location>
        <begin position="1"/>
        <end position="30"/>
    </location>
</feature>